<protein>
    <recommendedName>
        <fullName evidence="1">DUF551 domain-containing protein</fullName>
    </recommendedName>
</protein>
<feature type="domain" description="DUF551" evidence="1">
    <location>
        <begin position="100"/>
        <end position="192"/>
    </location>
</feature>
<evidence type="ECO:0000313" key="3">
    <source>
        <dbReference type="Proteomes" id="UP000366065"/>
    </source>
</evidence>
<reference evidence="2 3" key="1">
    <citation type="submission" date="2019-08" db="EMBL/GenBank/DDBJ databases">
        <authorList>
            <person name="Peeters C."/>
        </authorList>
    </citation>
    <scope>NUCLEOTIDE SEQUENCE [LARGE SCALE GENOMIC DNA]</scope>
    <source>
        <strain evidence="2 3">LMG 20602</strain>
    </source>
</reference>
<dbReference type="InterPro" id="IPR007539">
    <property type="entry name" value="DUF551"/>
</dbReference>
<evidence type="ECO:0000313" key="2">
    <source>
        <dbReference type="EMBL" id="VVE12190.1"/>
    </source>
</evidence>
<sequence length="197" mass="21507">MSPYEPRPEGLNTQPAPPSVVETIAEGSNLNPAPTYAKPAPPPSPHRIGVIDELAKMTRMFGAACADLGLINEALGLDPDDGGAEPILEAIAELKARLPQWITSGQRLPDTDKGDCSRVIVACRRAHNGQTYVFEAFYLNEPEDTNDEDGNPVSLVGWYQAIEHPEFSSFYEPVCEKGDEVTHWMPLPDAPNHEEST</sequence>
<proteinExistence type="predicted"/>
<organism evidence="2 3">
    <name type="scientific">Pandoraea capi</name>
    <dbReference type="NCBI Taxonomy" id="2508286"/>
    <lineage>
        <taxon>Bacteria</taxon>
        <taxon>Pseudomonadati</taxon>
        <taxon>Pseudomonadota</taxon>
        <taxon>Betaproteobacteria</taxon>
        <taxon>Burkholderiales</taxon>
        <taxon>Burkholderiaceae</taxon>
        <taxon>Pandoraea</taxon>
    </lineage>
</organism>
<keyword evidence="3" id="KW-1185">Reference proteome</keyword>
<name>A0ABY6W0W5_9BURK</name>
<comment type="caution">
    <text evidence="2">The sequence shown here is derived from an EMBL/GenBank/DDBJ whole genome shotgun (WGS) entry which is preliminary data.</text>
</comment>
<dbReference type="Proteomes" id="UP000366065">
    <property type="component" value="Unassembled WGS sequence"/>
</dbReference>
<dbReference type="Pfam" id="PF04448">
    <property type="entry name" value="DUF551"/>
    <property type="match status" value="1"/>
</dbReference>
<dbReference type="EMBL" id="CABPRV010000005">
    <property type="protein sequence ID" value="VVE12190.1"/>
    <property type="molecule type" value="Genomic_DNA"/>
</dbReference>
<dbReference type="RefSeq" id="WP_150721621.1">
    <property type="nucleotide sequence ID" value="NZ_CABPRV010000005.1"/>
</dbReference>
<evidence type="ECO:0000259" key="1">
    <source>
        <dbReference type="Pfam" id="PF04448"/>
    </source>
</evidence>
<accession>A0ABY6W0W5</accession>
<gene>
    <name evidence="2" type="ORF">PCA20602_02691</name>
</gene>